<gene>
    <name evidence="3" type="ORF">CS062_19095</name>
</gene>
<accession>A0A2G9C586</accession>
<feature type="signal peptide" evidence="2">
    <location>
        <begin position="1"/>
        <end position="30"/>
    </location>
</feature>
<feature type="region of interest" description="Disordered" evidence="1">
    <location>
        <begin position="42"/>
        <end position="94"/>
    </location>
</feature>
<evidence type="ECO:0000313" key="3">
    <source>
        <dbReference type="EMBL" id="PIM51601.1"/>
    </source>
</evidence>
<feature type="chain" id="PRO_5013694893" evidence="2">
    <location>
        <begin position="31"/>
        <end position="94"/>
    </location>
</feature>
<comment type="caution">
    <text evidence="3">The sequence shown here is derived from an EMBL/GenBank/DDBJ whole genome shotgun (WGS) entry which is preliminary data.</text>
</comment>
<keyword evidence="2" id="KW-0732">Signal</keyword>
<evidence type="ECO:0000313" key="4">
    <source>
        <dbReference type="Proteomes" id="UP000231501"/>
    </source>
</evidence>
<evidence type="ECO:0000256" key="2">
    <source>
        <dbReference type="SAM" id="SignalP"/>
    </source>
</evidence>
<keyword evidence="4" id="KW-1185">Reference proteome</keyword>
<organism evidence="3 4">
    <name type="scientific">Roseateles chitinivorans</name>
    <dbReference type="NCBI Taxonomy" id="2917965"/>
    <lineage>
        <taxon>Bacteria</taxon>
        <taxon>Pseudomonadati</taxon>
        <taxon>Pseudomonadota</taxon>
        <taxon>Betaproteobacteria</taxon>
        <taxon>Burkholderiales</taxon>
        <taxon>Sphaerotilaceae</taxon>
        <taxon>Roseateles</taxon>
    </lineage>
</organism>
<sequence>MQTAQRPPLTLLGAALLGVALLLPAAPAQASEVVKLARLLITGKRQPSRPPAPQPAVPERGTDSSSQPQGRAAEGDVHAQTQRRSAEGALVSMD</sequence>
<dbReference type="EMBL" id="PEOG01000059">
    <property type="protein sequence ID" value="PIM51601.1"/>
    <property type="molecule type" value="Genomic_DNA"/>
</dbReference>
<proteinExistence type="predicted"/>
<protein>
    <submittedName>
        <fullName evidence="3">Uncharacterized protein</fullName>
    </submittedName>
</protein>
<dbReference type="AlphaFoldDB" id="A0A2G9C586"/>
<dbReference type="Proteomes" id="UP000231501">
    <property type="component" value="Unassembled WGS sequence"/>
</dbReference>
<name>A0A2G9C586_9BURK</name>
<evidence type="ECO:0000256" key="1">
    <source>
        <dbReference type="SAM" id="MobiDB-lite"/>
    </source>
</evidence>
<reference evidence="3 4" key="1">
    <citation type="submission" date="2017-11" db="EMBL/GenBank/DDBJ databases">
        <title>Draft genome sequence of Mitsuaria sp. HWN-4.</title>
        <authorList>
            <person name="Gundlapally S.R."/>
        </authorList>
    </citation>
    <scope>NUCLEOTIDE SEQUENCE [LARGE SCALE GENOMIC DNA]</scope>
    <source>
        <strain evidence="3 4">HWN-4</strain>
    </source>
</reference>